<proteinExistence type="predicted"/>
<accession>A0AAE3L258</accession>
<dbReference type="Proteomes" id="UP001204445">
    <property type="component" value="Unassembled WGS sequence"/>
</dbReference>
<reference evidence="1" key="1">
    <citation type="submission" date="2022-08" db="EMBL/GenBank/DDBJ databases">
        <title>Genomic Encyclopedia of Type Strains, Phase III (KMG-III): the genomes of soil and plant-associated and newly described type strains.</title>
        <authorList>
            <person name="Whitman W."/>
        </authorList>
    </citation>
    <scope>NUCLEOTIDE SEQUENCE</scope>
    <source>
        <strain evidence="1">HMT 1</strain>
    </source>
</reference>
<protein>
    <submittedName>
        <fullName evidence="1">Uncharacterized protein</fullName>
    </submittedName>
</protein>
<dbReference type="RefSeq" id="WP_259057656.1">
    <property type="nucleotide sequence ID" value="NZ_JANUCT010000026.1"/>
</dbReference>
<name>A0AAE3L258_9GAMM</name>
<organism evidence="1 2">
    <name type="scientific">Methylohalomonas lacus</name>
    <dbReference type="NCBI Taxonomy" id="398773"/>
    <lineage>
        <taxon>Bacteria</taxon>
        <taxon>Pseudomonadati</taxon>
        <taxon>Pseudomonadota</taxon>
        <taxon>Gammaproteobacteria</taxon>
        <taxon>Methylohalomonadales</taxon>
        <taxon>Methylohalomonadaceae</taxon>
        <taxon>Methylohalomonas</taxon>
    </lineage>
</organism>
<evidence type="ECO:0000313" key="2">
    <source>
        <dbReference type="Proteomes" id="UP001204445"/>
    </source>
</evidence>
<sequence>MKHPLPKNCLPAARRFHNLKSGQIHGLMGLKLSENQREQLKTLEPGQRVDHLKVRDNANLAAELGAELIMRRIFDREASHE</sequence>
<evidence type="ECO:0000313" key="1">
    <source>
        <dbReference type="EMBL" id="MCS3904540.1"/>
    </source>
</evidence>
<gene>
    <name evidence="1" type="ORF">J2T55_002579</name>
</gene>
<dbReference type="AlphaFoldDB" id="A0AAE3L258"/>
<comment type="caution">
    <text evidence="1">The sequence shown here is derived from an EMBL/GenBank/DDBJ whole genome shotgun (WGS) entry which is preliminary data.</text>
</comment>
<keyword evidence="2" id="KW-1185">Reference proteome</keyword>
<dbReference type="EMBL" id="JANUCT010000026">
    <property type="protein sequence ID" value="MCS3904540.1"/>
    <property type="molecule type" value="Genomic_DNA"/>
</dbReference>